<dbReference type="Proteomes" id="UP000054567">
    <property type="component" value="Unassembled WGS sequence"/>
</dbReference>
<evidence type="ECO:0000313" key="5">
    <source>
        <dbReference type="EMBL" id="KMM65071.1"/>
    </source>
</evidence>
<name>A0A0J6EWZ3_COCPO</name>
<dbReference type="Gene3D" id="1.25.40.20">
    <property type="entry name" value="Ankyrin repeat-containing domain"/>
    <property type="match status" value="2"/>
</dbReference>
<evidence type="ECO:0000256" key="1">
    <source>
        <dbReference type="ARBA" id="ARBA00022737"/>
    </source>
</evidence>
<feature type="repeat" description="ANK" evidence="3">
    <location>
        <begin position="410"/>
        <end position="445"/>
    </location>
</feature>
<proteinExistence type="predicted"/>
<keyword evidence="2 3" id="KW-0040">ANK repeat</keyword>
<dbReference type="PANTHER" id="PTHR24198:SF165">
    <property type="entry name" value="ANKYRIN REPEAT-CONTAINING PROTEIN-RELATED"/>
    <property type="match status" value="1"/>
</dbReference>
<dbReference type="PROSITE" id="PS50088">
    <property type="entry name" value="ANK_REPEAT"/>
    <property type="match status" value="3"/>
</dbReference>
<feature type="repeat" description="ANK" evidence="3">
    <location>
        <begin position="516"/>
        <end position="548"/>
    </location>
</feature>
<feature type="repeat" description="ANK" evidence="3">
    <location>
        <begin position="146"/>
        <end position="178"/>
    </location>
</feature>
<reference evidence="6" key="2">
    <citation type="journal article" date="2009" name="Genome Res.">
        <title>Comparative genomic analyses of the human fungal pathogens Coccidioides and their relatives.</title>
        <authorList>
            <person name="Sharpton T.J."/>
            <person name="Stajich J.E."/>
            <person name="Rounsley S.D."/>
            <person name="Gardner M.J."/>
            <person name="Wortman J.R."/>
            <person name="Jordar V.S."/>
            <person name="Maiti R."/>
            <person name="Kodira C.D."/>
            <person name="Neafsey D.E."/>
            <person name="Zeng Q."/>
            <person name="Hung C.-Y."/>
            <person name="McMahan C."/>
            <person name="Muszewska A."/>
            <person name="Grynberg M."/>
            <person name="Mandel M.A."/>
            <person name="Kellner E.M."/>
            <person name="Barker B.M."/>
            <person name="Galgiani J.N."/>
            <person name="Orbach M.J."/>
            <person name="Kirkland T.N."/>
            <person name="Cole G.T."/>
            <person name="Henn M.R."/>
            <person name="Birren B.W."/>
            <person name="Taylor J.W."/>
        </authorList>
    </citation>
    <scope>NUCLEOTIDE SEQUENCE [LARGE SCALE GENOMIC DNA]</scope>
    <source>
        <strain evidence="6">RMSCC 3488</strain>
    </source>
</reference>
<dbReference type="InterPro" id="IPR002110">
    <property type="entry name" value="Ankyrin_rpt"/>
</dbReference>
<dbReference type="InterPro" id="IPR036770">
    <property type="entry name" value="Ankyrin_rpt-contain_sf"/>
</dbReference>
<accession>A0A0J6EWZ3</accession>
<evidence type="ECO:0000313" key="6">
    <source>
        <dbReference type="Proteomes" id="UP000054567"/>
    </source>
</evidence>
<reference evidence="5 6" key="1">
    <citation type="submission" date="2007-06" db="EMBL/GenBank/DDBJ databases">
        <title>The Genome Sequence of Coccidioides posadasii RMSCC_3488.</title>
        <authorList>
            <consortium name="Coccidioides Genome Resources Consortium"/>
            <consortium name="The Broad Institute Genome Sequencing Platform"/>
            <person name="Henn M.R."/>
            <person name="Sykes S."/>
            <person name="Young S."/>
            <person name="Jaffe D."/>
            <person name="Berlin A."/>
            <person name="Alvarez P."/>
            <person name="Butler J."/>
            <person name="Gnerre S."/>
            <person name="Grabherr M."/>
            <person name="Mauceli E."/>
            <person name="Brockman W."/>
            <person name="Kodira C."/>
            <person name="Alvarado L."/>
            <person name="Zeng Q."/>
            <person name="Crawford M."/>
            <person name="Antoine C."/>
            <person name="Devon K."/>
            <person name="Galgiani J."/>
            <person name="Orsborn K."/>
            <person name="Lewis M.L."/>
            <person name="Nusbaum C."/>
            <person name="Galagan J."/>
            <person name="Birren B."/>
        </authorList>
    </citation>
    <scope>NUCLEOTIDE SEQUENCE [LARGE SCALE GENOMIC DNA]</scope>
    <source>
        <strain evidence="5 6">RMSCC 3488</strain>
    </source>
</reference>
<evidence type="ECO:0000256" key="2">
    <source>
        <dbReference type="ARBA" id="ARBA00023043"/>
    </source>
</evidence>
<dbReference type="SUPFAM" id="SSF48403">
    <property type="entry name" value="Ankyrin repeat"/>
    <property type="match status" value="2"/>
</dbReference>
<sequence length="675" mass="74670">MAMGSLELLPLELLIIVAKELSLNDIANLLRTSKRLSLLLKDEFYREAVLRDKEMYHGQPVSLIQAACFDQLASFEALLYLTNDINPPIIKLDQYPVYDSRAPHRVMAPKGVRNITILQAVCSLGNERMVKLVLDNDVDTEVHNDRGFTALHQSVLLNQTSIIKFLIDGGADVRALHGSCNTPLSYAFQYGFLEAAKMLVKAGGGNIKLPPGPNNPLSHAVTYGRLQIVKELLEASSSYFPEPCLTAALPGAAKTGNVDLVQYLLDAGAKATPDALGEACGINNLAMIRLLIDAGVDVRGRLQDGTTALYSVWSMGAAKTLLNEAPNLATIVAAGGPAVDRVYGLCDAEKNSEIIPLILLLLEVGPQEQVFGDTLLRQRAIHYAAQHGHEPVLRAILKKQRWQVFTRSDTGRTALHYATSSSSDSKLTCVRLLVEAGVDIFAVDLQGNTALQGTFHKERHPLDVAVTQYLVNAGADVCHTAENGGTALLDALRNQDPESALVLIEADSDVSAEDEKGRRPLHHAAKRGYFPVARELIRRGAEISPCNRKQNTPLHVAIYRGWRKYKEQEEYVKMVELAIIRRHKSLDLDFDSDSETLRGNGHLAVIQLLCSLGADLHVRASKLDLTPLDLVRMQRYYWEEFSPKGRCVDGEETALDLWWKLGTYIHWQNRFILRR</sequence>
<feature type="domain" description="F-box" evidence="4">
    <location>
        <begin position="3"/>
        <end position="48"/>
    </location>
</feature>
<evidence type="ECO:0000256" key="3">
    <source>
        <dbReference type="PROSITE-ProRule" id="PRU00023"/>
    </source>
</evidence>
<dbReference type="VEuPathDB" id="FungiDB:CPAG_01423"/>
<evidence type="ECO:0000259" key="4">
    <source>
        <dbReference type="PROSITE" id="PS50181"/>
    </source>
</evidence>
<protein>
    <recommendedName>
        <fullName evidence="4">F-box domain-containing protein</fullName>
    </recommendedName>
</protein>
<dbReference type="EMBL" id="DS268109">
    <property type="protein sequence ID" value="KMM65071.1"/>
    <property type="molecule type" value="Genomic_DNA"/>
</dbReference>
<gene>
    <name evidence="5" type="ORF">CPAG_01423</name>
</gene>
<dbReference type="AlphaFoldDB" id="A0A0J6EWZ3"/>
<dbReference type="PANTHER" id="PTHR24198">
    <property type="entry name" value="ANKYRIN REPEAT AND PROTEIN KINASE DOMAIN-CONTAINING PROTEIN"/>
    <property type="match status" value="1"/>
</dbReference>
<dbReference type="PROSITE" id="PS50181">
    <property type="entry name" value="FBOX"/>
    <property type="match status" value="1"/>
</dbReference>
<keyword evidence="1" id="KW-0677">Repeat</keyword>
<dbReference type="InterPro" id="IPR001810">
    <property type="entry name" value="F-box_dom"/>
</dbReference>
<dbReference type="Pfam" id="PF12796">
    <property type="entry name" value="Ank_2"/>
    <property type="match status" value="3"/>
</dbReference>
<dbReference type="SMART" id="SM00248">
    <property type="entry name" value="ANK"/>
    <property type="match status" value="11"/>
</dbReference>
<reference evidence="6" key="3">
    <citation type="journal article" date="2010" name="Genome Res.">
        <title>Population genomic sequencing of Coccidioides fungi reveals recent hybridization and transposon control.</title>
        <authorList>
            <person name="Neafsey D.E."/>
            <person name="Barker B.M."/>
            <person name="Sharpton T.J."/>
            <person name="Stajich J.E."/>
            <person name="Park D.J."/>
            <person name="Whiston E."/>
            <person name="Hung C.-Y."/>
            <person name="McMahan C."/>
            <person name="White J."/>
            <person name="Sykes S."/>
            <person name="Heiman D."/>
            <person name="Young S."/>
            <person name="Zeng Q."/>
            <person name="Abouelleil A."/>
            <person name="Aftuck L."/>
            <person name="Bessette D."/>
            <person name="Brown A."/>
            <person name="FitzGerald M."/>
            <person name="Lui A."/>
            <person name="Macdonald J.P."/>
            <person name="Priest M."/>
            <person name="Orbach M.J."/>
            <person name="Galgiani J.N."/>
            <person name="Kirkland T.N."/>
            <person name="Cole G.T."/>
            <person name="Birren B.W."/>
            <person name="Henn M.R."/>
            <person name="Taylor J.W."/>
            <person name="Rounsley S.D."/>
        </authorList>
    </citation>
    <scope>NUCLEOTIDE SEQUENCE [LARGE SCALE GENOMIC DNA]</scope>
    <source>
        <strain evidence="6">RMSCC 3488</strain>
    </source>
</reference>
<organism evidence="5 6">
    <name type="scientific">Coccidioides posadasii RMSCC 3488</name>
    <dbReference type="NCBI Taxonomy" id="454284"/>
    <lineage>
        <taxon>Eukaryota</taxon>
        <taxon>Fungi</taxon>
        <taxon>Dikarya</taxon>
        <taxon>Ascomycota</taxon>
        <taxon>Pezizomycotina</taxon>
        <taxon>Eurotiomycetes</taxon>
        <taxon>Eurotiomycetidae</taxon>
        <taxon>Onygenales</taxon>
        <taxon>Onygenaceae</taxon>
        <taxon>Coccidioides</taxon>
    </lineage>
</organism>
<dbReference type="PROSITE" id="PS50297">
    <property type="entry name" value="ANK_REP_REGION"/>
    <property type="match status" value="3"/>
</dbReference>